<dbReference type="Gene3D" id="3.20.20.140">
    <property type="entry name" value="Metal-dependent hydrolases"/>
    <property type="match status" value="1"/>
</dbReference>
<protein>
    <submittedName>
        <fullName evidence="7">Uncharacterized protein</fullName>
    </submittedName>
</protein>
<dbReference type="InterPro" id="IPR041931">
    <property type="entry name" value="DNA_pol3_alpha_thumb_dom"/>
</dbReference>
<feature type="non-terminal residue" evidence="7">
    <location>
        <position position="1"/>
    </location>
</feature>
<feature type="domain" description="DNA polymerase III alpha subunit finger" evidence="6">
    <location>
        <begin position="381"/>
        <end position="505"/>
    </location>
</feature>
<dbReference type="Pfam" id="PF17657">
    <property type="entry name" value="DNA_pol3_finger"/>
    <property type="match status" value="1"/>
</dbReference>
<evidence type="ECO:0000256" key="3">
    <source>
        <dbReference type="ARBA" id="ARBA00022705"/>
    </source>
</evidence>
<feature type="non-terminal residue" evidence="7">
    <location>
        <position position="506"/>
    </location>
</feature>
<dbReference type="EMBL" id="UINC01053378">
    <property type="protein sequence ID" value="SVB69822.1"/>
    <property type="molecule type" value="Genomic_DNA"/>
</dbReference>
<gene>
    <name evidence="7" type="ORF">METZ01_LOCUS222676</name>
</gene>
<dbReference type="InterPro" id="IPR040982">
    <property type="entry name" value="DNA_pol3_finger"/>
</dbReference>
<keyword evidence="3" id="KW-0235">DNA replication</keyword>
<organism evidence="7">
    <name type="scientific">marine metagenome</name>
    <dbReference type="NCBI Taxonomy" id="408172"/>
    <lineage>
        <taxon>unclassified sequences</taxon>
        <taxon>metagenomes</taxon>
        <taxon>ecological metagenomes</taxon>
    </lineage>
</organism>
<accession>A0A382G4N0</accession>
<evidence type="ECO:0000313" key="7">
    <source>
        <dbReference type="EMBL" id="SVB69822.1"/>
    </source>
</evidence>
<keyword evidence="4" id="KW-0239">DNA-directed DNA polymerase</keyword>
<feature type="domain" description="Bacterial DNA polymerase III alpha subunit NTPase" evidence="5">
    <location>
        <begin position="115"/>
        <end position="378"/>
    </location>
</feature>
<dbReference type="AlphaFoldDB" id="A0A382G4N0"/>
<dbReference type="GO" id="GO:0008408">
    <property type="term" value="F:3'-5' exonuclease activity"/>
    <property type="evidence" value="ECO:0007669"/>
    <property type="project" value="InterPro"/>
</dbReference>
<sequence>GIDNHEEDLLNISYDFEIPFVATNPVFFESKNNYVSHDALISIKDSTTVDAPKRKRLTQEFYFKSSNEMNELFKDIPESLQNSVEIAKRTSFKVSKFDPRLPRFGGLDYEGETSELKKQAGKGLELRLDEFKVENKEIYRERLEEEIKIITSMKFPGYFLIVSDFIKWAKRNGIPVGPGRGSGAGSVVAWALTITDLDPIRFNLIFERFLNPERISLPDFDIDFCQERREEVIEYVQEKYGEENVAQIITFGSLQSRAVLRDVGRVLGLPYGQVDNICKLIPNNPANPTSLKKAIEGDIRIRDERDNNQDIASMLEIGLELEGLLRNASTHAAGLVIGDIPLQELIPLYRDPRSDMPVTQFNMKWVEASGLVKFDFLGLKTLTVIDKAIRLIEKNNDIKIDLSKIPLDDNKTFELLGTGNSVGIFQLESSGMQDVLRSMKPDCFEDIIALVALYRPGPMDNIPKFIACKKGEEVPDYMDPSLEPILKETYGVIIYQEQVMQTAQIL</sequence>
<reference evidence="7" key="1">
    <citation type="submission" date="2018-05" db="EMBL/GenBank/DDBJ databases">
        <authorList>
            <person name="Lanie J.A."/>
            <person name="Ng W.-L."/>
            <person name="Kazmierczak K.M."/>
            <person name="Andrzejewski T.M."/>
            <person name="Davidsen T.M."/>
            <person name="Wayne K.J."/>
            <person name="Tettelin H."/>
            <person name="Glass J.I."/>
            <person name="Rusch D."/>
            <person name="Podicherti R."/>
            <person name="Tsui H.-C.T."/>
            <person name="Winkler M.E."/>
        </authorList>
    </citation>
    <scope>NUCLEOTIDE SEQUENCE</scope>
</reference>
<dbReference type="PANTHER" id="PTHR32294:SF0">
    <property type="entry name" value="DNA POLYMERASE III SUBUNIT ALPHA"/>
    <property type="match status" value="1"/>
</dbReference>
<dbReference type="Pfam" id="PF07733">
    <property type="entry name" value="DNA_pol3_alpha"/>
    <property type="match status" value="1"/>
</dbReference>
<keyword evidence="1" id="KW-0808">Transferase</keyword>
<dbReference type="NCBIfam" id="TIGR00594">
    <property type="entry name" value="polc"/>
    <property type="match status" value="1"/>
</dbReference>
<dbReference type="Gene3D" id="1.10.10.1600">
    <property type="entry name" value="Bacterial DNA polymerase III alpha subunit, thumb domain"/>
    <property type="match status" value="1"/>
</dbReference>
<keyword evidence="2" id="KW-0548">Nucleotidyltransferase</keyword>
<dbReference type="GO" id="GO:0006260">
    <property type="term" value="P:DNA replication"/>
    <property type="evidence" value="ECO:0007669"/>
    <property type="project" value="UniProtKB-KW"/>
</dbReference>
<evidence type="ECO:0000259" key="5">
    <source>
        <dbReference type="Pfam" id="PF07733"/>
    </source>
</evidence>
<evidence type="ECO:0000256" key="4">
    <source>
        <dbReference type="ARBA" id="ARBA00022932"/>
    </source>
</evidence>
<name>A0A382G4N0_9ZZZZ</name>
<evidence type="ECO:0000256" key="2">
    <source>
        <dbReference type="ARBA" id="ARBA00022695"/>
    </source>
</evidence>
<dbReference type="InterPro" id="IPR011708">
    <property type="entry name" value="DNA_pol3_alpha_NTPase_dom"/>
</dbReference>
<evidence type="ECO:0000259" key="6">
    <source>
        <dbReference type="Pfam" id="PF17657"/>
    </source>
</evidence>
<dbReference type="PANTHER" id="PTHR32294">
    <property type="entry name" value="DNA POLYMERASE III SUBUNIT ALPHA"/>
    <property type="match status" value="1"/>
</dbReference>
<dbReference type="InterPro" id="IPR004805">
    <property type="entry name" value="DnaE2/DnaE/PolC"/>
</dbReference>
<evidence type="ECO:0000256" key="1">
    <source>
        <dbReference type="ARBA" id="ARBA00022679"/>
    </source>
</evidence>
<dbReference type="GO" id="GO:0003887">
    <property type="term" value="F:DNA-directed DNA polymerase activity"/>
    <property type="evidence" value="ECO:0007669"/>
    <property type="project" value="UniProtKB-KW"/>
</dbReference>
<proteinExistence type="predicted"/>